<dbReference type="SUPFAM" id="SSF54060">
    <property type="entry name" value="His-Me finger endonucleases"/>
    <property type="match status" value="1"/>
</dbReference>
<keyword evidence="8" id="KW-1185">Reference proteome</keyword>
<dbReference type="AlphaFoldDB" id="A0A5S3VDL1"/>
<dbReference type="PANTHER" id="PTHR33607">
    <property type="entry name" value="ENDONUCLEASE-1"/>
    <property type="match status" value="1"/>
</dbReference>
<dbReference type="Pfam" id="PF02018">
    <property type="entry name" value="CBM_4_9"/>
    <property type="match status" value="1"/>
</dbReference>
<feature type="chain" id="PRO_5024390357" evidence="4">
    <location>
        <begin position="27"/>
        <end position="545"/>
    </location>
</feature>
<keyword evidence="4" id="KW-0732">Signal</keyword>
<evidence type="ECO:0000313" key="6">
    <source>
        <dbReference type="EMBL" id="TMO69747.1"/>
    </source>
</evidence>
<dbReference type="OrthoDB" id="9800417at2"/>
<dbReference type="EMBL" id="PNBW01000152">
    <property type="protein sequence ID" value="TMO69866.1"/>
    <property type="molecule type" value="Genomic_DNA"/>
</dbReference>
<evidence type="ECO:0000256" key="2">
    <source>
        <dbReference type="ARBA" id="ARBA00022722"/>
    </source>
</evidence>
<dbReference type="GO" id="GO:0016798">
    <property type="term" value="F:hydrolase activity, acting on glycosyl bonds"/>
    <property type="evidence" value="ECO:0007669"/>
    <property type="project" value="InterPro"/>
</dbReference>
<dbReference type="PANTHER" id="PTHR33607:SF2">
    <property type="entry name" value="ENDONUCLEASE-1"/>
    <property type="match status" value="1"/>
</dbReference>
<proteinExistence type="inferred from homology"/>
<evidence type="ECO:0000256" key="3">
    <source>
        <dbReference type="ARBA" id="ARBA00022801"/>
    </source>
</evidence>
<reference evidence="8 9" key="2">
    <citation type="submission" date="2019-06" db="EMBL/GenBank/DDBJ databases">
        <title>Co-occurence of chitin degradation, pigmentation and bioactivity in marine Pseudoalteromonas.</title>
        <authorList>
            <person name="Sonnenschein E.C."/>
            <person name="Bech P.K."/>
        </authorList>
    </citation>
    <scope>NUCLEOTIDE SEQUENCE [LARGE SCALE GENOMIC DNA]</scope>
    <source>
        <strain evidence="9">S3790</strain>
        <strain evidence="7 8">S3895</strain>
    </source>
</reference>
<keyword evidence="2" id="KW-0540">Nuclease</keyword>
<comment type="similarity">
    <text evidence="1">Belongs to the EndA/NucM nuclease family.</text>
</comment>
<dbReference type="EMBL" id="PNBX01000013">
    <property type="protein sequence ID" value="TMO69747.1"/>
    <property type="molecule type" value="Genomic_DNA"/>
</dbReference>
<dbReference type="RefSeq" id="WP_138590162.1">
    <property type="nucleotide sequence ID" value="NZ_PNBW01000152.1"/>
</dbReference>
<reference evidence="6" key="3">
    <citation type="submission" date="2019-09" db="EMBL/GenBank/DDBJ databases">
        <title>Co-occurence of chitin degradation, pigmentation and bioactivity in marine Pseudoalteromonas.</title>
        <authorList>
            <person name="Sonnenschein E.C."/>
            <person name="Bech P.K."/>
        </authorList>
    </citation>
    <scope>NUCLEOTIDE SEQUENCE</scope>
    <source>
        <strain evidence="6">S3790</strain>
    </source>
</reference>
<dbReference type="SUPFAM" id="SSF49785">
    <property type="entry name" value="Galactose-binding domain-like"/>
    <property type="match status" value="1"/>
</dbReference>
<dbReference type="Proteomes" id="UP000307164">
    <property type="component" value="Unassembled WGS sequence"/>
</dbReference>
<dbReference type="Gene3D" id="2.60.120.260">
    <property type="entry name" value="Galactose-binding domain-like"/>
    <property type="match status" value="1"/>
</dbReference>
<evidence type="ECO:0000256" key="4">
    <source>
        <dbReference type="SAM" id="SignalP"/>
    </source>
</evidence>
<reference evidence="8 9" key="1">
    <citation type="submission" date="2018-01" db="EMBL/GenBank/DDBJ databases">
        <authorList>
            <person name="Paulsen S."/>
            <person name="Gram L.K."/>
        </authorList>
    </citation>
    <scope>NUCLEOTIDE SEQUENCE [LARGE SCALE GENOMIC DNA]</scope>
    <source>
        <strain evidence="6 9">S3790</strain>
        <strain evidence="7 8">S3895</strain>
    </source>
</reference>
<dbReference type="InterPro" id="IPR008979">
    <property type="entry name" value="Galactose-bd-like_sf"/>
</dbReference>
<dbReference type="InterPro" id="IPR044925">
    <property type="entry name" value="His-Me_finger_sf"/>
</dbReference>
<gene>
    <name evidence="6" type="ORF">CWC19_03865</name>
    <name evidence="7" type="ORF">CWC20_20270</name>
</gene>
<dbReference type="InterPro" id="IPR003305">
    <property type="entry name" value="CenC_carb-bd"/>
</dbReference>
<keyword evidence="3" id="KW-0378">Hydrolase</keyword>
<evidence type="ECO:0000259" key="5">
    <source>
        <dbReference type="Pfam" id="PF02018"/>
    </source>
</evidence>
<dbReference type="Pfam" id="PF04231">
    <property type="entry name" value="Endonuclease_1"/>
    <property type="match status" value="1"/>
</dbReference>
<protein>
    <submittedName>
        <fullName evidence="6">Endonuclease I</fullName>
    </submittedName>
</protein>
<comment type="caution">
    <text evidence="6">The sequence shown here is derived from an EMBL/GenBank/DDBJ whole genome shotgun (WGS) entry which is preliminary data.</text>
</comment>
<evidence type="ECO:0000313" key="7">
    <source>
        <dbReference type="EMBL" id="TMO69866.1"/>
    </source>
</evidence>
<organism evidence="6 9">
    <name type="scientific">Pseudoalteromonas aurantia</name>
    <dbReference type="NCBI Taxonomy" id="43654"/>
    <lineage>
        <taxon>Bacteria</taxon>
        <taxon>Pseudomonadati</taxon>
        <taxon>Pseudomonadota</taxon>
        <taxon>Gammaproteobacteria</taxon>
        <taxon>Alteromonadales</taxon>
        <taxon>Pseudoalteromonadaceae</taxon>
        <taxon>Pseudoalteromonas</taxon>
    </lineage>
</organism>
<evidence type="ECO:0000313" key="8">
    <source>
        <dbReference type="Proteomes" id="UP000307164"/>
    </source>
</evidence>
<feature type="domain" description="CBM-cenC" evidence="5">
    <location>
        <begin position="27"/>
        <end position="146"/>
    </location>
</feature>
<feature type="signal peptide" evidence="4">
    <location>
        <begin position="1"/>
        <end position="26"/>
    </location>
</feature>
<dbReference type="GO" id="GO:0004519">
    <property type="term" value="F:endonuclease activity"/>
    <property type="evidence" value="ECO:0007669"/>
    <property type="project" value="UniProtKB-KW"/>
</dbReference>
<accession>A0A5S3VDL1</accession>
<evidence type="ECO:0000313" key="9">
    <source>
        <dbReference type="Proteomes" id="UP000307217"/>
    </source>
</evidence>
<name>A0A5S3VDL1_9GAMM</name>
<sequence>MKHGNKAARTIVVATLGLTIHSHAIAQVANGNFESWQQGKPTQWSTIDGGITVAKNTATVKSGMSSAQITVNTAAQSNTDLLQSISVQAGQTYDFNTWVYHTEGKVKARLIVDGYQNYSDPYITQQWQQISHQYTASTNKIINVGLRFYDVSGFDGSEVVYLDNFQPSDPLPPTTPPPTSCTKNPVTFKLTTDKYASETSWQLNTDQGNTIASGADFSNNTTHVETLCVADGTYSFVIFDSYGDGICCEFGNGSYLLTHNNQTIAQGSSFTNQKTHRFTLGSDGGDNGGGTPGDYYASAMGLTGYALKTQLHNIIKAHNSQGYSAIWQFIDRSERDIYFENDNSVLDRYSEKPSSTDDYNFVAVSDQCGAYRGESDCYNREHSFPKSWFGGKVEPMNSDIHHIFASDGFVNSKRSNFPFGEVSSASFTSTNGSRVGSPVSTLNYNGTVFEPIDEFKGDFARVYFYMATRYESSIGNWQNNTTYSNAVLDGSSARVFEPWVIAMLLRWHQLDPVDALEKARNQAAYEFQGNRNPYVDHPEFVSQIW</sequence>
<dbReference type="Proteomes" id="UP000307217">
    <property type="component" value="Unassembled WGS sequence"/>
</dbReference>
<evidence type="ECO:0000256" key="1">
    <source>
        <dbReference type="ARBA" id="ARBA00006429"/>
    </source>
</evidence>
<dbReference type="InterPro" id="IPR007346">
    <property type="entry name" value="Endonuclease-I"/>
</dbReference>
<keyword evidence="6" id="KW-0255">Endonuclease</keyword>